<keyword evidence="1 6" id="KW-0004">4Fe-4S</keyword>
<dbReference type="Pfam" id="PF08497">
    <property type="entry name" value="Radical_SAM_N"/>
    <property type="match status" value="1"/>
</dbReference>
<dbReference type="Proteomes" id="UP000830055">
    <property type="component" value="Chromosome"/>
</dbReference>
<evidence type="ECO:0000256" key="5">
    <source>
        <dbReference type="ARBA" id="ARBA00023014"/>
    </source>
</evidence>
<dbReference type="Pfam" id="PF04055">
    <property type="entry name" value="Radical_SAM"/>
    <property type="match status" value="1"/>
</dbReference>
<keyword evidence="2 6" id="KW-0949">S-adenosyl-L-methionine</keyword>
<dbReference type="NCBIfam" id="TIGR03904">
    <property type="entry name" value="SAM_YgiQ"/>
    <property type="match status" value="1"/>
</dbReference>
<feature type="binding site" evidence="6">
    <location>
        <position position="332"/>
    </location>
    <ligand>
        <name>[4Fe-4S] cluster</name>
        <dbReference type="ChEBI" id="CHEBI:49883"/>
        <note>4Fe-4S-S-AdoMet</note>
    </ligand>
</feature>
<dbReference type="InterPro" id="IPR023404">
    <property type="entry name" value="rSAM_horseshoe"/>
</dbReference>
<evidence type="ECO:0000259" key="8">
    <source>
        <dbReference type="PROSITE" id="PS51918"/>
    </source>
</evidence>
<dbReference type="SFLD" id="SFLDS00029">
    <property type="entry name" value="Radical_SAM"/>
    <property type="match status" value="1"/>
</dbReference>
<dbReference type="InterPro" id="IPR022946">
    <property type="entry name" value="UPF0313"/>
</dbReference>
<comment type="similarity">
    <text evidence="6">Belongs to the UPF0313 family.</text>
</comment>
<evidence type="ECO:0000256" key="7">
    <source>
        <dbReference type="SAM" id="MobiDB-lite"/>
    </source>
</evidence>
<sequence>MPGSDRSPLPVNMEEARRRGWDELDIVLVNGDAYVDHPSFGLAIIGRLLESHGYRVGILAQPSFADERDFRRFGRPRLFFGISGGNLDSVVANYSANGKVRDFDAYSPGGSPWRDGQKGKEHRWRPDRAVLLYSNLARRAFPATPIILGGLEASLRRFVHFDFQQQRLRGSHLSDAKADLLIYGMAERAVLEAAERVATGRALEGIPGTCQRTTDAEIETVSNRAEALGLTIKTLPSWQDIGSDTDLFMDAETLVDRHARAADGVVLRQRQQAAWIVQYPPSPPLQPEELDRLYDLPYSRRPHPSSPNIPAFEMVKDSLTIVRGCCGNCSFCAISRHQGAFVTSRTIESIEREARLLVSEKTFRGTISDLGGPTANLFATSCAIGSCRRHDCLYPSVCRHLLVDEKSSLELLSRISRIPGVKHTFISSGLRLELLLKTPRLLEKILKEHTPGALKIAPEHTEPEVLELMHKEAPEQLEQFVALFRQLCRKLGKQQHLSPYIISAHPGCEERHAIRLIERLQKLGLTVRSFQDFTPTPGTLSTAMFVTGRHRDRPTKIPVARTHSERLRQRQLIERAFLSKRDRSGRENSRTRREGGSSRHRT</sequence>
<evidence type="ECO:0000313" key="9">
    <source>
        <dbReference type="EMBL" id="BDD85799.1"/>
    </source>
</evidence>
<dbReference type="InterPro" id="IPR020612">
    <property type="entry name" value="Methylthiotransferase_CS"/>
</dbReference>
<dbReference type="PANTHER" id="PTHR32331">
    <property type="entry name" value="UPF0313 PROTEIN YGIQ"/>
    <property type="match status" value="1"/>
</dbReference>
<dbReference type="HAMAP" id="MF_01251">
    <property type="entry name" value="UPF0313"/>
    <property type="match status" value="1"/>
</dbReference>
<keyword evidence="3 6" id="KW-0479">Metal-binding</keyword>
<evidence type="ECO:0000256" key="1">
    <source>
        <dbReference type="ARBA" id="ARBA00022485"/>
    </source>
</evidence>
<evidence type="ECO:0000256" key="4">
    <source>
        <dbReference type="ARBA" id="ARBA00023004"/>
    </source>
</evidence>
<dbReference type="SMART" id="SM00729">
    <property type="entry name" value="Elp3"/>
    <property type="match status" value="1"/>
</dbReference>
<dbReference type="Gene3D" id="3.80.30.20">
    <property type="entry name" value="tm_1862 like domain"/>
    <property type="match status" value="1"/>
</dbReference>
<dbReference type="SFLD" id="SFLDG01069">
    <property type="entry name" value="UPF0313"/>
    <property type="match status" value="1"/>
</dbReference>
<protein>
    <submittedName>
        <fullName evidence="9">UPF0313 protein</fullName>
    </submittedName>
</protein>
<dbReference type="PANTHER" id="PTHR32331:SF0">
    <property type="entry name" value="UPF0313 PROTEIN YGIQ"/>
    <property type="match status" value="1"/>
</dbReference>
<dbReference type="PROSITE" id="PS01278">
    <property type="entry name" value="MTTASE_RADICAL"/>
    <property type="match status" value="1"/>
</dbReference>
<dbReference type="InterPro" id="IPR006638">
    <property type="entry name" value="Elp3/MiaA/NifB-like_rSAM"/>
</dbReference>
<feature type="region of interest" description="Disordered" evidence="7">
    <location>
        <begin position="577"/>
        <end position="602"/>
    </location>
</feature>
<dbReference type="SUPFAM" id="SSF102114">
    <property type="entry name" value="Radical SAM enzymes"/>
    <property type="match status" value="1"/>
</dbReference>
<evidence type="ECO:0000256" key="2">
    <source>
        <dbReference type="ARBA" id="ARBA00022691"/>
    </source>
</evidence>
<keyword evidence="5 6" id="KW-0411">Iron-sulfur</keyword>
<proteinExistence type="inferred from homology"/>
<feature type="binding site" evidence="6">
    <location>
        <position position="325"/>
    </location>
    <ligand>
        <name>[4Fe-4S] cluster</name>
        <dbReference type="ChEBI" id="CHEBI:49883"/>
        <note>4Fe-4S-S-AdoMet</note>
    </ligand>
</feature>
<accession>A0ABM7W4E9</accession>
<dbReference type="InterPro" id="IPR013704">
    <property type="entry name" value="UPF0313_N"/>
</dbReference>
<dbReference type="SFLD" id="SFLDG01082">
    <property type="entry name" value="B12-binding_domain_containing"/>
    <property type="match status" value="1"/>
</dbReference>
<evidence type="ECO:0000256" key="6">
    <source>
        <dbReference type="HAMAP-Rule" id="MF_01251"/>
    </source>
</evidence>
<feature type="binding site" evidence="6">
    <location>
        <position position="329"/>
    </location>
    <ligand>
        <name>[4Fe-4S] cluster</name>
        <dbReference type="ChEBI" id="CHEBI:49883"/>
        <note>4Fe-4S-S-AdoMet</note>
    </ligand>
</feature>
<dbReference type="InterPro" id="IPR007197">
    <property type="entry name" value="rSAM"/>
</dbReference>
<evidence type="ECO:0000313" key="10">
    <source>
        <dbReference type="Proteomes" id="UP000830055"/>
    </source>
</evidence>
<keyword evidence="4 6" id="KW-0408">Iron</keyword>
<gene>
    <name evidence="9" type="ORF">DPPLL_01640</name>
</gene>
<feature type="domain" description="Radical SAM core" evidence="8">
    <location>
        <begin position="311"/>
        <end position="581"/>
    </location>
</feature>
<dbReference type="PROSITE" id="PS51918">
    <property type="entry name" value="RADICAL_SAM"/>
    <property type="match status" value="1"/>
</dbReference>
<name>A0ABM7W4E9_9BACT</name>
<evidence type="ECO:0000256" key="3">
    <source>
        <dbReference type="ARBA" id="ARBA00022723"/>
    </source>
</evidence>
<dbReference type="InterPro" id="IPR058240">
    <property type="entry name" value="rSAM_sf"/>
</dbReference>
<dbReference type="EMBL" id="AP025516">
    <property type="protein sequence ID" value="BDD85799.1"/>
    <property type="molecule type" value="Genomic_DNA"/>
</dbReference>
<comment type="cofactor">
    <cofactor evidence="6">
        <name>[4Fe-4S] cluster</name>
        <dbReference type="ChEBI" id="CHEBI:49883"/>
    </cofactor>
    <text evidence="6">Binds 1 [4Fe-4S] cluster. The cluster is coordinated with 3 cysteines and an exchangeable S-adenosyl-L-methionine.</text>
</comment>
<keyword evidence="10" id="KW-1185">Reference proteome</keyword>
<dbReference type="RefSeq" id="WP_284152930.1">
    <property type="nucleotide sequence ID" value="NZ_AP025516.1"/>
</dbReference>
<reference evidence="9 10" key="1">
    <citation type="submission" date="2022-01" db="EMBL/GenBank/DDBJ databases">
        <title>Desulfofustis limnae sp. nov., a novel mesophilic sulfate-reducing bacterium isolated from marsh soil.</title>
        <authorList>
            <person name="Watanabe M."/>
            <person name="Takahashi A."/>
            <person name="Kojima H."/>
            <person name="Fukui M."/>
        </authorList>
    </citation>
    <scope>NUCLEOTIDE SEQUENCE [LARGE SCALE GENOMIC DNA]</scope>
    <source>
        <strain evidence="9 10">PPLL</strain>
    </source>
</reference>
<organism evidence="9 10">
    <name type="scientific">Desulfofustis limnaeus</name>
    <dbReference type="NCBI Taxonomy" id="2740163"/>
    <lineage>
        <taxon>Bacteria</taxon>
        <taxon>Pseudomonadati</taxon>
        <taxon>Thermodesulfobacteriota</taxon>
        <taxon>Desulfobulbia</taxon>
        <taxon>Desulfobulbales</taxon>
        <taxon>Desulfocapsaceae</taxon>
        <taxon>Desulfofustis</taxon>
    </lineage>
</organism>